<reference evidence="2" key="1">
    <citation type="submission" date="2023-10" db="EMBL/GenBank/DDBJ databases">
        <authorList>
            <person name="Hackl T."/>
        </authorList>
    </citation>
    <scope>NUCLEOTIDE SEQUENCE</scope>
</reference>
<organism evidence="2 3">
    <name type="scientific">Anthostomella pinea</name>
    <dbReference type="NCBI Taxonomy" id="933095"/>
    <lineage>
        <taxon>Eukaryota</taxon>
        <taxon>Fungi</taxon>
        <taxon>Dikarya</taxon>
        <taxon>Ascomycota</taxon>
        <taxon>Pezizomycotina</taxon>
        <taxon>Sordariomycetes</taxon>
        <taxon>Xylariomycetidae</taxon>
        <taxon>Xylariales</taxon>
        <taxon>Xylariaceae</taxon>
        <taxon>Anthostomella</taxon>
    </lineage>
</organism>
<gene>
    <name evidence="2" type="ORF">KHLLAP_LOCUS14052</name>
</gene>
<feature type="compositionally biased region" description="Low complexity" evidence="1">
    <location>
        <begin position="22"/>
        <end position="33"/>
    </location>
</feature>
<dbReference type="EMBL" id="CAUWAG010000020">
    <property type="protein sequence ID" value="CAJ2513584.1"/>
    <property type="molecule type" value="Genomic_DNA"/>
</dbReference>
<accession>A0AAI8VYT4</accession>
<feature type="compositionally biased region" description="Low complexity" evidence="1">
    <location>
        <begin position="42"/>
        <end position="79"/>
    </location>
</feature>
<feature type="region of interest" description="Disordered" evidence="1">
    <location>
        <begin position="1"/>
        <end position="93"/>
    </location>
</feature>
<evidence type="ECO:0000313" key="2">
    <source>
        <dbReference type="EMBL" id="CAJ2513584.1"/>
    </source>
</evidence>
<comment type="caution">
    <text evidence="2">The sequence shown here is derived from an EMBL/GenBank/DDBJ whole genome shotgun (WGS) entry which is preliminary data.</text>
</comment>
<evidence type="ECO:0000256" key="1">
    <source>
        <dbReference type="SAM" id="MobiDB-lite"/>
    </source>
</evidence>
<proteinExistence type="predicted"/>
<evidence type="ECO:0000313" key="3">
    <source>
        <dbReference type="Proteomes" id="UP001295740"/>
    </source>
</evidence>
<name>A0AAI8VYT4_9PEZI</name>
<keyword evidence="3" id="KW-1185">Reference proteome</keyword>
<protein>
    <submittedName>
        <fullName evidence="2">Uu.00g017030.m01.CDS01</fullName>
    </submittedName>
</protein>
<sequence>MSYKADQPPPYGVAPQHPQAAYQGGYPQQQPQGPYGGGPPNQGGYYQGNPNMGYHQQQQGPPQGYYPPQQGYYPPQQGGYPPPQGYYPQQRQSNSDGCMGALLGALACCCCLDCLF</sequence>
<dbReference type="GO" id="GO:0016020">
    <property type="term" value="C:membrane"/>
    <property type="evidence" value="ECO:0007669"/>
    <property type="project" value="UniProtKB-SubCell"/>
</dbReference>
<dbReference type="AlphaFoldDB" id="A0AAI8VYT4"/>
<dbReference type="Proteomes" id="UP001295740">
    <property type="component" value="Unassembled WGS sequence"/>
</dbReference>